<accession>A0ABQ1ES97</accession>
<dbReference type="SMART" id="SM00318">
    <property type="entry name" value="SNc"/>
    <property type="match status" value="1"/>
</dbReference>
<dbReference type="PROSITE" id="PS01284">
    <property type="entry name" value="TNASE_2"/>
    <property type="match status" value="1"/>
</dbReference>
<dbReference type="InterPro" id="IPR002071">
    <property type="entry name" value="Thermonucl_AS"/>
</dbReference>
<dbReference type="SUPFAM" id="SSF50199">
    <property type="entry name" value="Staphylococcal nuclease"/>
    <property type="match status" value="1"/>
</dbReference>
<feature type="domain" description="TNase-like" evidence="1">
    <location>
        <begin position="15"/>
        <end position="106"/>
    </location>
</feature>
<protein>
    <recommendedName>
        <fullName evidence="1">TNase-like domain-containing protein</fullName>
    </recommendedName>
</protein>
<reference evidence="3" key="1">
    <citation type="journal article" date="2019" name="Int. J. Syst. Evol. Microbiol.">
        <title>The Global Catalogue of Microorganisms (GCM) 10K type strain sequencing project: providing services to taxonomists for standard genome sequencing and annotation.</title>
        <authorList>
            <consortium name="The Broad Institute Genomics Platform"/>
            <consortium name="The Broad Institute Genome Sequencing Center for Infectious Disease"/>
            <person name="Wu L."/>
            <person name="Ma J."/>
        </authorList>
    </citation>
    <scope>NUCLEOTIDE SEQUENCE [LARGE SCALE GENOMIC DNA]</scope>
    <source>
        <strain evidence="3">CCM 7327</strain>
    </source>
</reference>
<proteinExistence type="predicted"/>
<dbReference type="Proteomes" id="UP000628109">
    <property type="component" value="Unassembled WGS sequence"/>
</dbReference>
<dbReference type="InterPro" id="IPR035437">
    <property type="entry name" value="SNase_OB-fold_sf"/>
</dbReference>
<comment type="caution">
    <text evidence="2">The sequence shown here is derived from an EMBL/GenBank/DDBJ whole genome shotgun (WGS) entry which is preliminary data.</text>
</comment>
<evidence type="ECO:0000313" key="2">
    <source>
        <dbReference type="EMBL" id="GFZ85069.1"/>
    </source>
</evidence>
<dbReference type="RefSeq" id="WP_065846486.1">
    <property type="nucleotide sequence ID" value="NZ_BMDU01000002.1"/>
</dbReference>
<dbReference type="PROSITE" id="PS50830">
    <property type="entry name" value="TNASE_3"/>
    <property type="match status" value="1"/>
</dbReference>
<organism evidence="2 3">
    <name type="scientific">Sphingobium fuliginis (strain ATCC 27551)</name>
    <dbReference type="NCBI Taxonomy" id="336203"/>
    <lineage>
        <taxon>Bacteria</taxon>
        <taxon>Pseudomonadati</taxon>
        <taxon>Pseudomonadota</taxon>
        <taxon>Alphaproteobacteria</taxon>
        <taxon>Sphingomonadales</taxon>
        <taxon>Sphingomonadaceae</taxon>
        <taxon>Sphingobium</taxon>
    </lineage>
</organism>
<keyword evidence="3" id="KW-1185">Reference proteome</keyword>
<dbReference type="Gene3D" id="2.40.50.90">
    <property type="match status" value="1"/>
</dbReference>
<dbReference type="EMBL" id="BMDU01000002">
    <property type="protein sequence ID" value="GFZ85069.1"/>
    <property type="molecule type" value="Genomic_DNA"/>
</dbReference>
<sequence>MILAFLISIYQPPTICTAIDGDTLRCSEIGRVRLLGIDAPEMAGHCRKGRACAPGDPEKSKAHLARLIAPGVVISPVTRDRYGRTVAQVYAGEKNVACEMLRKGLAVYKPAWDNGGRLAADCR</sequence>
<gene>
    <name evidence="2" type="ORF">GCM10019071_12620</name>
</gene>
<dbReference type="InterPro" id="IPR016071">
    <property type="entry name" value="Staphylococal_nuclease_OB-fold"/>
</dbReference>
<name>A0ABQ1ES97_SPHSA</name>
<dbReference type="Pfam" id="PF00565">
    <property type="entry name" value="SNase"/>
    <property type="match status" value="1"/>
</dbReference>
<evidence type="ECO:0000313" key="3">
    <source>
        <dbReference type="Proteomes" id="UP000628109"/>
    </source>
</evidence>
<evidence type="ECO:0000259" key="1">
    <source>
        <dbReference type="PROSITE" id="PS50830"/>
    </source>
</evidence>